<evidence type="ECO:0000313" key="1">
    <source>
        <dbReference type="EMBL" id="CAJ0850151.1"/>
    </source>
</evidence>
<reference evidence="1" key="1">
    <citation type="submission" date="2023-07" db="EMBL/GenBank/DDBJ databases">
        <authorList>
            <person name="Pelsma A.J. K."/>
        </authorList>
    </citation>
    <scope>NUCLEOTIDE SEQUENCE</scope>
</reference>
<dbReference type="AlphaFoldDB" id="A0AA48R921"/>
<sequence>MITISQIDFDHEREVAYRRGFVRGLSEAISGFAHKLSEQERAVVDGWFNNELTTWANSSEPSCALPPPMFPKMAEKV</sequence>
<protein>
    <submittedName>
        <fullName evidence="1">Uncharacterized protein</fullName>
    </submittedName>
</protein>
<gene>
    <name evidence="1" type="ORF">AMST5_00228</name>
</gene>
<accession>A0AA48R921</accession>
<dbReference type="EMBL" id="OY288114">
    <property type="protein sequence ID" value="CAJ0850151.1"/>
    <property type="molecule type" value="Genomic_DNA"/>
</dbReference>
<name>A0AA48R921_9ZZZZ</name>
<proteinExistence type="predicted"/>
<organism evidence="1">
    <name type="scientific">freshwater sediment metagenome</name>
    <dbReference type="NCBI Taxonomy" id="556182"/>
    <lineage>
        <taxon>unclassified sequences</taxon>
        <taxon>metagenomes</taxon>
        <taxon>ecological metagenomes</taxon>
    </lineage>
</organism>